<dbReference type="EMBL" id="JAFNLL010000049">
    <property type="protein sequence ID" value="MBO1269564.1"/>
    <property type="molecule type" value="Genomic_DNA"/>
</dbReference>
<dbReference type="Proteomes" id="UP000664164">
    <property type="component" value="Unassembled WGS sequence"/>
</dbReference>
<reference evidence="2" key="1">
    <citation type="submission" date="2021-03" db="EMBL/GenBank/DDBJ databases">
        <title>A new species, PO-11, isolated from a karst cave deposit.</title>
        <authorList>
            <person name="Zhaoxiaoyong W."/>
        </authorList>
    </citation>
    <scope>NUCLEOTIDE SEQUENCE</scope>
    <source>
        <strain evidence="2">PO-11</strain>
    </source>
</reference>
<organism evidence="2 3">
    <name type="scientific">Arthrobacter cavernae</name>
    <dbReference type="NCBI Taxonomy" id="2817681"/>
    <lineage>
        <taxon>Bacteria</taxon>
        <taxon>Bacillati</taxon>
        <taxon>Actinomycetota</taxon>
        <taxon>Actinomycetes</taxon>
        <taxon>Micrococcales</taxon>
        <taxon>Micrococcaceae</taxon>
        <taxon>Arthrobacter</taxon>
    </lineage>
</organism>
<name>A0A939KL44_9MICC</name>
<keyword evidence="1" id="KW-1133">Transmembrane helix</keyword>
<evidence type="ECO:0000313" key="2">
    <source>
        <dbReference type="EMBL" id="MBO1269564.1"/>
    </source>
</evidence>
<keyword evidence="3" id="KW-1185">Reference proteome</keyword>
<comment type="caution">
    <text evidence="2">The sequence shown here is derived from an EMBL/GenBank/DDBJ whole genome shotgun (WGS) entry which is preliminary data.</text>
</comment>
<keyword evidence="1" id="KW-0812">Transmembrane</keyword>
<evidence type="ECO:0000256" key="1">
    <source>
        <dbReference type="SAM" id="Phobius"/>
    </source>
</evidence>
<feature type="transmembrane region" description="Helical" evidence="1">
    <location>
        <begin position="13"/>
        <end position="36"/>
    </location>
</feature>
<gene>
    <name evidence="2" type="ORF">J1902_16590</name>
</gene>
<accession>A0A939KL44</accession>
<dbReference type="AlphaFoldDB" id="A0A939KL44"/>
<evidence type="ECO:0000313" key="3">
    <source>
        <dbReference type="Proteomes" id="UP000664164"/>
    </source>
</evidence>
<feature type="transmembrane region" description="Helical" evidence="1">
    <location>
        <begin position="43"/>
        <end position="62"/>
    </location>
</feature>
<sequence>MARANETLAAPEVLTWAAVGVVLAASVVLGAMAGSITRIRTAVVLELLILVLGAPSHWFAAFPGGMGLADAFFIRGGDHSPWGGLLYAVSLAALVAVVVIAMAGRRRKEDRIPQ</sequence>
<feature type="transmembrane region" description="Helical" evidence="1">
    <location>
        <begin position="82"/>
        <end position="104"/>
    </location>
</feature>
<proteinExistence type="predicted"/>
<protein>
    <submittedName>
        <fullName evidence="2">Uncharacterized protein</fullName>
    </submittedName>
</protein>
<keyword evidence="1" id="KW-0472">Membrane</keyword>